<dbReference type="AlphaFoldDB" id="A0A6M3LM43"/>
<dbReference type="EMBL" id="MT143361">
    <property type="protein sequence ID" value="QJA96000.1"/>
    <property type="molecule type" value="Genomic_DNA"/>
</dbReference>
<reference evidence="1" key="1">
    <citation type="submission" date="2020-03" db="EMBL/GenBank/DDBJ databases">
        <title>The deep terrestrial virosphere.</title>
        <authorList>
            <person name="Holmfeldt K."/>
            <person name="Nilsson E."/>
            <person name="Simone D."/>
            <person name="Lopez-Fernandez M."/>
            <person name="Wu X."/>
            <person name="de Brujin I."/>
            <person name="Lundin D."/>
            <person name="Andersson A."/>
            <person name="Bertilsson S."/>
            <person name="Dopson M."/>
        </authorList>
    </citation>
    <scope>NUCLEOTIDE SEQUENCE</scope>
    <source>
        <strain evidence="1">MM415B05014</strain>
    </source>
</reference>
<evidence type="ECO:0000313" key="1">
    <source>
        <dbReference type="EMBL" id="QJA96000.1"/>
    </source>
</evidence>
<sequence>MPRDFKKGRAILLDIPEMKNAYKEVCANCGCTLNSHLAQTIYDYMDAAKPVKYLKDYCPGHEGKMDWDKGPGTVFKPSGTYKE</sequence>
<name>A0A6M3LM43_9ZZZZ</name>
<proteinExistence type="predicted"/>
<gene>
    <name evidence="1" type="ORF">MM415B05014_0010</name>
</gene>
<protein>
    <submittedName>
        <fullName evidence="1">Uncharacterized protein</fullName>
    </submittedName>
</protein>
<accession>A0A6M3LM43</accession>
<organism evidence="1">
    <name type="scientific">viral metagenome</name>
    <dbReference type="NCBI Taxonomy" id="1070528"/>
    <lineage>
        <taxon>unclassified sequences</taxon>
        <taxon>metagenomes</taxon>
        <taxon>organismal metagenomes</taxon>
    </lineage>
</organism>